<reference evidence="1 2" key="1">
    <citation type="submission" date="2018-05" db="EMBL/GenBank/DDBJ databases">
        <title>Genomic Encyclopedia of Archaeal and Bacterial Type Strains, Phase II (KMG-II): from individual species to whole genera.</title>
        <authorList>
            <person name="Goeker M."/>
        </authorList>
    </citation>
    <scope>NUCLEOTIDE SEQUENCE [LARGE SCALE GENOMIC DNA]</scope>
    <source>
        <strain evidence="1 2">DSM 22214</strain>
    </source>
</reference>
<keyword evidence="2" id="KW-1185">Reference proteome</keyword>
<comment type="caution">
    <text evidence="1">The sequence shown here is derived from an EMBL/GenBank/DDBJ whole genome shotgun (WGS) entry which is preliminary data.</text>
</comment>
<dbReference type="AlphaFoldDB" id="A0A316E2H4"/>
<accession>A0A316E2H4</accession>
<protein>
    <submittedName>
        <fullName evidence="1">Uncharacterized protein</fullName>
    </submittedName>
</protein>
<sequence length="47" mass="5934">MKQHRAIFQQNNWREFQRKRNVRPLSTRKEKESINPEFDRASFDWIN</sequence>
<proteinExistence type="predicted"/>
<gene>
    <name evidence="1" type="ORF">LV89_03209</name>
</gene>
<dbReference type="Proteomes" id="UP000245489">
    <property type="component" value="Unassembled WGS sequence"/>
</dbReference>
<dbReference type="RefSeq" id="WP_158279604.1">
    <property type="nucleotide sequence ID" value="NZ_QGGO01000018.1"/>
</dbReference>
<evidence type="ECO:0000313" key="2">
    <source>
        <dbReference type="Proteomes" id="UP000245489"/>
    </source>
</evidence>
<organism evidence="1 2">
    <name type="scientific">Arcicella aurantiaca</name>
    <dbReference type="NCBI Taxonomy" id="591202"/>
    <lineage>
        <taxon>Bacteria</taxon>
        <taxon>Pseudomonadati</taxon>
        <taxon>Bacteroidota</taxon>
        <taxon>Cytophagia</taxon>
        <taxon>Cytophagales</taxon>
        <taxon>Flectobacillaceae</taxon>
        <taxon>Arcicella</taxon>
    </lineage>
</organism>
<dbReference type="EMBL" id="QGGO01000018">
    <property type="protein sequence ID" value="PWK22943.1"/>
    <property type="molecule type" value="Genomic_DNA"/>
</dbReference>
<name>A0A316E2H4_9BACT</name>
<evidence type="ECO:0000313" key="1">
    <source>
        <dbReference type="EMBL" id="PWK22943.1"/>
    </source>
</evidence>